<dbReference type="AlphaFoldDB" id="A0A7S3QJJ6"/>
<feature type="region of interest" description="Disordered" evidence="1">
    <location>
        <begin position="430"/>
        <end position="452"/>
    </location>
</feature>
<feature type="transmembrane region" description="Helical" evidence="2">
    <location>
        <begin position="362"/>
        <end position="381"/>
    </location>
</feature>
<keyword evidence="2" id="KW-0812">Transmembrane</keyword>
<proteinExistence type="predicted"/>
<dbReference type="EMBL" id="HBIO01031726">
    <property type="protein sequence ID" value="CAE0479469.1"/>
    <property type="molecule type" value="Transcribed_RNA"/>
</dbReference>
<reference evidence="3" key="1">
    <citation type="submission" date="2021-01" db="EMBL/GenBank/DDBJ databases">
        <authorList>
            <person name="Corre E."/>
            <person name="Pelletier E."/>
            <person name="Niang G."/>
            <person name="Scheremetjew M."/>
            <person name="Finn R."/>
            <person name="Kale V."/>
            <person name="Holt S."/>
            <person name="Cochrane G."/>
            <person name="Meng A."/>
            <person name="Brown T."/>
            <person name="Cohen L."/>
        </authorList>
    </citation>
    <scope>NUCLEOTIDE SEQUENCE</scope>
    <source>
        <strain evidence="3">MM31A-1</strain>
    </source>
</reference>
<name>A0A7S3QJJ6_9STRA</name>
<evidence type="ECO:0000256" key="2">
    <source>
        <dbReference type="SAM" id="Phobius"/>
    </source>
</evidence>
<keyword evidence="2" id="KW-1133">Transmembrane helix</keyword>
<dbReference type="Gene3D" id="3.40.50.1820">
    <property type="entry name" value="alpha/beta hydrolase"/>
    <property type="match status" value="1"/>
</dbReference>
<sequence length="625" mass="71399">MCTIARICIHTILAVELIFYLFFHIYLKPRSNDGTSNGTGTCMRQRRRTSKAIQYRDYGTQRHLLFKRVIERIHARSIMTINTHKDGYIDIDTITSKGKDIHINFKIELDVFLRKWFDSKSNDDGDAARKVLTAIDKGTCNTSMMPNSISTTSHSDLSSDDSEQKENLINATMNITMNSMNTTEDSETNKPPLYEEDLIIFFAWAFFEKHPDDIVPWEKEEMDKMFDILRKDYGVQYPKVPAPASLSANASMNTKRTSVASWRMNARSMTLEDVEAWHRPLLVYICIWILKHVGYVVLLYFGFRRHVIKLDANEKESDSANAMLETNATGSNSKLCYWYLPGGDINSNMSQSQQQPQHRNPILFFHGIAPGGLVFYLPMLINCLVASTSKIQQQPLFLFENPSISISMTFDAPSEEEAVQMVERALHRHGFGGTSSDSGGQGQEQKQGQNQSDITISGHSFGSFQVTWLIKSENIRKRIRKIVLLDPVSILLSEPDVIMNFVYDGGNAKYKRNSDFSVENVQRMVTKLVAGSELCIQHYLRRHFEWYNSELWLEDIPDQAIVHIMLAEKDVIVNAPKVMSEIHRHSKATSINSIYWEECGHGDCITNKELWATVAAAFKSRPKRD</sequence>
<feature type="compositionally biased region" description="Low complexity" evidence="1">
    <location>
        <begin position="434"/>
        <end position="452"/>
    </location>
</feature>
<organism evidence="3">
    <name type="scientific">Chaetoceros debilis</name>
    <dbReference type="NCBI Taxonomy" id="122233"/>
    <lineage>
        <taxon>Eukaryota</taxon>
        <taxon>Sar</taxon>
        <taxon>Stramenopiles</taxon>
        <taxon>Ochrophyta</taxon>
        <taxon>Bacillariophyta</taxon>
        <taxon>Coscinodiscophyceae</taxon>
        <taxon>Chaetocerotophycidae</taxon>
        <taxon>Chaetocerotales</taxon>
        <taxon>Chaetocerotaceae</taxon>
        <taxon>Chaetoceros</taxon>
    </lineage>
</organism>
<evidence type="ECO:0000313" key="3">
    <source>
        <dbReference type="EMBL" id="CAE0479469.1"/>
    </source>
</evidence>
<evidence type="ECO:0000256" key="1">
    <source>
        <dbReference type="SAM" id="MobiDB-lite"/>
    </source>
</evidence>
<feature type="region of interest" description="Disordered" evidence="1">
    <location>
        <begin position="143"/>
        <end position="162"/>
    </location>
</feature>
<keyword evidence="2" id="KW-0472">Membrane</keyword>
<feature type="transmembrane region" description="Helical" evidence="2">
    <location>
        <begin position="7"/>
        <end position="27"/>
    </location>
</feature>
<dbReference type="SUPFAM" id="SSF53474">
    <property type="entry name" value="alpha/beta-Hydrolases"/>
    <property type="match status" value="1"/>
</dbReference>
<dbReference type="PANTHER" id="PTHR37471:SF1">
    <property type="entry name" value="AB HYDROLASE-1 DOMAIN-CONTAINING PROTEIN"/>
    <property type="match status" value="1"/>
</dbReference>
<accession>A0A7S3QJJ6</accession>
<evidence type="ECO:0008006" key="4">
    <source>
        <dbReference type="Google" id="ProtNLM"/>
    </source>
</evidence>
<dbReference type="InterPro" id="IPR029058">
    <property type="entry name" value="AB_hydrolase_fold"/>
</dbReference>
<gene>
    <name evidence="3" type="ORF">CDEB00056_LOCUS24323</name>
</gene>
<dbReference type="PANTHER" id="PTHR37471">
    <property type="entry name" value="UNNAMED PRODUCT"/>
    <property type="match status" value="1"/>
</dbReference>
<feature type="transmembrane region" description="Helical" evidence="2">
    <location>
        <begin position="281"/>
        <end position="303"/>
    </location>
</feature>
<protein>
    <recommendedName>
        <fullName evidence="4">AB hydrolase-1 domain-containing protein</fullName>
    </recommendedName>
</protein>